<organism evidence="1 2">
    <name type="scientific">Myotis myotis</name>
    <name type="common">Greater mouse-eared bat</name>
    <name type="synonym">Vespertilio myotis</name>
    <dbReference type="NCBI Taxonomy" id="51298"/>
    <lineage>
        <taxon>Eukaryota</taxon>
        <taxon>Metazoa</taxon>
        <taxon>Chordata</taxon>
        <taxon>Craniata</taxon>
        <taxon>Vertebrata</taxon>
        <taxon>Euteleostomi</taxon>
        <taxon>Mammalia</taxon>
        <taxon>Eutheria</taxon>
        <taxon>Laurasiatheria</taxon>
        <taxon>Chiroptera</taxon>
        <taxon>Yangochiroptera</taxon>
        <taxon>Vespertilionidae</taxon>
        <taxon>Myotis</taxon>
    </lineage>
</organism>
<protein>
    <submittedName>
        <fullName evidence="1">R3H domain containing 1</fullName>
    </submittedName>
</protein>
<reference evidence="1 2" key="1">
    <citation type="journal article" date="2020" name="Nature">
        <title>Six reference-quality genomes reveal evolution of bat adaptations.</title>
        <authorList>
            <person name="Jebb D."/>
            <person name="Huang Z."/>
            <person name="Pippel M."/>
            <person name="Hughes G.M."/>
            <person name="Lavrichenko K."/>
            <person name="Devanna P."/>
            <person name="Winkler S."/>
            <person name="Jermiin L.S."/>
            <person name="Skirmuntt E.C."/>
            <person name="Katzourakis A."/>
            <person name="Burkitt-Gray L."/>
            <person name="Ray D.A."/>
            <person name="Sullivan K.A.M."/>
            <person name="Roscito J.G."/>
            <person name="Kirilenko B.M."/>
            <person name="Davalos L.M."/>
            <person name="Corthals A.P."/>
            <person name="Power M.L."/>
            <person name="Jones G."/>
            <person name="Ransome R.D."/>
            <person name="Dechmann D.K.N."/>
            <person name="Locatelli A.G."/>
            <person name="Puechmaille S.J."/>
            <person name="Fedrigo O."/>
            <person name="Jarvis E.D."/>
            <person name="Hiller M."/>
            <person name="Vernes S.C."/>
            <person name="Myers E.W."/>
            <person name="Teeling E.C."/>
        </authorList>
    </citation>
    <scope>NUCLEOTIDE SEQUENCE [LARGE SCALE GENOMIC DNA]</scope>
    <source>
        <strain evidence="1">MMyoMyo1</strain>
        <tissue evidence="1">Flight muscle</tissue>
    </source>
</reference>
<dbReference type="EMBL" id="JABWUV010000008">
    <property type="protein sequence ID" value="KAF6337334.1"/>
    <property type="molecule type" value="Genomic_DNA"/>
</dbReference>
<sequence length="98" mass="11374">MESTFSFTLCEEANTNTMKATERYDIFDPRQFISVQESTVVTRTWDSSCQIPDGSIQLTSWLTTVKKNLGLFYFIFVGHHNPKSIEHIRLQVPCRILK</sequence>
<dbReference type="Proteomes" id="UP000527355">
    <property type="component" value="Unassembled WGS sequence"/>
</dbReference>
<accession>A0A7J7WIV1</accession>
<name>A0A7J7WIV1_MYOMY</name>
<proteinExistence type="predicted"/>
<evidence type="ECO:0000313" key="1">
    <source>
        <dbReference type="EMBL" id="KAF6337334.1"/>
    </source>
</evidence>
<comment type="caution">
    <text evidence="1">The sequence shown here is derived from an EMBL/GenBank/DDBJ whole genome shotgun (WGS) entry which is preliminary data.</text>
</comment>
<evidence type="ECO:0000313" key="2">
    <source>
        <dbReference type="Proteomes" id="UP000527355"/>
    </source>
</evidence>
<gene>
    <name evidence="1" type="ORF">mMyoMyo1_016133</name>
</gene>
<keyword evidence="2" id="KW-1185">Reference proteome</keyword>
<dbReference type="AlphaFoldDB" id="A0A7J7WIV1"/>